<evidence type="ECO:0000259" key="1">
    <source>
        <dbReference type="SMART" id="SM00481"/>
    </source>
</evidence>
<proteinExistence type="predicted"/>
<dbReference type="EMBL" id="LSDG01000036">
    <property type="protein sequence ID" value="KXB65978.1"/>
    <property type="molecule type" value="Genomic_DNA"/>
</dbReference>
<dbReference type="SMART" id="SM00481">
    <property type="entry name" value="POLIIIAc"/>
    <property type="match status" value="1"/>
</dbReference>
<sequence>MNLHMDLHTHTIASGHAYSTLRENINVAKQKGLTILGTSDHAKAMPGVFSNAVFANYRGIPRIIDDIHVLCGVEANILNPQGEIDIDLDGGRVDYAIVSLHRQCYSSKTKEENTQAIIKACSHPLVRIVGHPDDRRFPLDYDLLSDFIVERDLFCEVNNSSLKVNGPRQGARENLKVLLPLGKEKNMKVIVGSDAHMDVEVGNFDLARELLEELDYPEELIVNTWKDEDILSAFTLMEK</sequence>
<dbReference type="STRING" id="755172.HMPREF1863_01189"/>
<name>A0A134AE44_9FIRM</name>
<dbReference type="PANTHER" id="PTHR36928">
    <property type="entry name" value="PHOSPHATASE YCDX-RELATED"/>
    <property type="match status" value="1"/>
</dbReference>
<dbReference type="RefSeq" id="WP_068368281.1">
    <property type="nucleotide sequence ID" value="NZ_KQ960178.1"/>
</dbReference>
<feature type="domain" description="Polymerase/histidinol phosphatase N-terminal" evidence="1">
    <location>
        <begin position="5"/>
        <end position="79"/>
    </location>
</feature>
<dbReference type="InterPro" id="IPR016195">
    <property type="entry name" value="Pol/histidinol_Pase-like"/>
</dbReference>
<gene>
    <name evidence="2" type="ORF">HMPREF1863_01189</name>
</gene>
<dbReference type="OrthoDB" id="9808747at2"/>
<dbReference type="InterPro" id="IPR004013">
    <property type="entry name" value="PHP_dom"/>
</dbReference>
<evidence type="ECO:0000313" key="3">
    <source>
        <dbReference type="Proteomes" id="UP000070442"/>
    </source>
</evidence>
<protein>
    <submittedName>
        <fullName evidence="2">Putative hydrolase</fullName>
    </submittedName>
</protein>
<organism evidence="2 3">
    <name type="scientific">Aedoeadaptatus coxii</name>
    <dbReference type="NCBI Taxonomy" id="755172"/>
    <lineage>
        <taxon>Bacteria</taxon>
        <taxon>Bacillati</taxon>
        <taxon>Bacillota</taxon>
        <taxon>Tissierellia</taxon>
        <taxon>Tissierellales</taxon>
        <taxon>Peptoniphilaceae</taxon>
        <taxon>Aedoeadaptatus</taxon>
    </lineage>
</organism>
<dbReference type="AlphaFoldDB" id="A0A134AE44"/>
<dbReference type="Proteomes" id="UP000070442">
    <property type="component" value="Unassembled WGS sequence"/>
</dbReference>
<dbReference type="GO" id="GO:0042578">
    <property type="term" value="F:phosphoric ester hydrolase activity"/>
    <property type="evidence" value="ECO:0007669"/>
    <property type="project" value="TreeGrafter"/>
</dbReference>
<dbReference type="InterPro" id="IPR003141">
    <property type="entry name" value="Pol/His_phosphatase_N"/>
</dbReference>
<dbReference type="GO" id="GO:0005829">
    <property type="term" value="C:cytosol"/>
    <property type="evidence" value="ECO:0007669"/>
    <property type="project" value="TreeGrafter"/>
</dbReference>
<comment type="caution">
    <text evidence="2">The sequence shown here is derived from an EMBL/GenBank/DDBJ whole genome shotgun (WGS) entry which is preliminary data.</text>
</comment>
<dbReference type="Pfam" id="PF02811">
    <property type="entry name" value="PHP"/>
    <property type="match status" value="1"/>
</dbReference>
<keyword evidence="2" id="KW-0378">Hydrolase</keyword>
<dbReference type="InterPro" id="IPR050243">
    <property type="entry name" value="PHP_phosphatase"/>
</dbReference>
<dbReference type="PANTHER" id="PTHR36928:SF1">
    <property type="entry name" value="PHOSPHATASE YCDX-RELATED"/>
    <property type="match status" value="1"/>
</dbReference>
<keyword evidence="3" id="KW-1185">Reference proteome</keyword>
<evidence type="ECO:0000313" key="2">
    <source>
        <dbReference type="EMBL" id="KXB65978.1"/>
    </source>
</evidence>
<reference evidence="3" key="1">
    <citation type="submission" date="2016-01" db="EMBL/GenBank/DDBJ databases">
        <authorList>
            <person name="Mitreva M."/>
            <person name="Pepin K.H."/>
            <person name="Mihindukulasuriya K.A."/>
            <person name="Fulton R."/>
            <person name="Fronick C."/>
            <person name="O'Laughlin M."/>
            <person name="Miner T."/>
            <person name="Herter B."/>
            <person name="Rosa B.A."/>
            <person name="Cordes M."/>
            <person name="Tomlinson C."/>
            <person name="Wollam A."/>
            <person name="Palsikar V.B."/>
            <person name="Mardis E.R."/>
            <person name="Wilson R.K."/>
        </authorList>
    </citation>
    <scope>NUCLEOTIDE SEQUENCE [LARGE SCALE GENOMIC DNA]</scope>
    <source>
        <strain evidence="3">DNF00729</strain>
    </source>
</reference>
<accession>A0A134AE44</accession>
<dbReference type="PATRIC" id="fig|755172.3.peg.1150"/>
<dbReference type="Gene3D" id="3.20.20.140">
    <property type="entry name" value="Metal-dependent hydrolases"/>
    <property type="match status" value="1"/>
</dbReference>
<dbReference type="GO" id="GO:0008270">
    <property type="term" value="F:zinc ion binding"/>
    <property type="evidence" value="ECO:0007669"/>
    <property type="project" value="TreeGrafter"/>
</dbReference>
<dbReference type="SUPFAM" id="SSF89550">
    <property type="entry name" value="PHP domain-like"/>
    <property type="match status" value="1"/>
</dbReference>